<evidence type="ECO:0008006" key="3">
    <source>
        <dbReference type="Google" id="ProtNLM"/>
    </source>
</evidence>
<proteinExistence type="predicted"/>
<dbReference type="EMBL" id="LCRD01000002">
    <property type="protein sequence ID" value="KKW30831.1"/>
    <property type="molecule type" value="Genomic_DNA"/>
</dbReference>
<dbReference type="InterPro" id="IPR016181">
    <property type="entry name" value="Acyl_CoA_acyltransferase"/>
</dbReference>
<accession>A0A0G1XIQ1</accession>
<dbReference type="AlphaFoldDB" id="A0A0G1XIQ1"/>
<reference evidence="1 2" key="1">
    <citation type="journal article" date="2015" name="Nature">
        <title>rRNA introns, odd ribosomes, and small enigmatic genomes across a large radiation of phyla.</title>
        <authorList>
            <person name="Brown C.T."/>
            <person name="Hug L.A."/>
            <person name="Thomas B.C."/>
            <person name="Sharon I."/>
            <person name="Castelle C.J."/>
            <person name="Singh A."/>
            <person name="Wilkins M.J."/>
            <person name="Williams K.H."/>
            <person name="Banfield J.F."/>
        </authorList>
    </citation>
    <scope>NUCLEOTIDE SEQUENCE [LARGE SCALE GENOMIC DNA]</scope>
</reference>
<gene>
    <name evidence="1" type="ORF">UY72_C0002G0006</name>
</gene>
<protein>
    <recommendedName>
        <fullName evidence="3">BioF2-like acetyltransferase domain-containing protein</fullName>
    </recommendedName>
</protein>
<comment type="caution">
    <text evidence="1">The sequence shown here is derived from an EMBL/GenBank/DDBJ whole genome shotgun (WGS) entry which is preliminary data.</text>
</comment>
<name>A0A0G1XIQ1_9BACT</name>
<evidence type="ECO:0000313" key="2">
    <source>
        <dbReference type="Proteomes" id="UP000034846"/>
    </source>
</evidence>
<sequence length="284" mass="32300">MHTSRLRIVSDICPMSGNDSLCPSGTRWQGNVAPSTSPIIWHNDGYTATVLRTPILTWYRTFTANNTPPAELPRATSLLTLHEWIPTSMPTHFRGWKHISAPDLAAVTFLEADYAAKWSEQARRHLRTFRRSTLRLELGTLEDVDIVNKHSQVPRGLQDVFRNVVKRHLATQPNTLDFLIAKSHDGTPCAAFVAGNCDEIQQSTYLVGCFDPAFAKDFPMVGLVDWWFQRSLERGYRSVNFGDIVPPRPLPSFLEHGIGYSLFKTHFNIHRVNLPGCFWKIMLR</sequence>
<dbReference type="Proteomes" id="UP000034846">
    <property type="component" value="Unassembled WGS sequence"/>
</dbReference>
<evidence type="ECO:0000313" key="1">
    <source>
        <dbReference type="EMBL" id="KKW30831.1"/>
    </source>
</evidence>
<dbReference type="SUPFAM" id="SSF55729">
    <property type="entry name" value="Acyl-CoA N-acyltransferases (Nat)"/>
    <property type="match status" value="1"/>
</dbReference>
<dbReference type="Gene3D" id="3.40.630.30">
    <property type="match status" value="1"/>
</dbReference>
<organism evidence="1 2">
    <name type="scientific">Candidatus Uhrbacteria bacterium GW2011_GWD2_52_7</name>
    <dbReference type="NCBI Taxonomy" id="1618989"/>
    <lineage>
        <taxon>Bacteria</taxon>
        <taxon>Candidatus Uhriibacteriota</taxon>
    </lineage>
</organism>